<evidence type="ECO:0000313" key="1">
    <source>
        <dbReference type="EMBL" id="KAJ9709591.1"/>
    </source>
</evidence>
<evidence type="ECO:0000313" key="2">
    <source>
        <dbReference type="Proteomes" id="UP001168098"/>
    </source>
</evidence>
<protein>
    <submittedName>
        <fullName evidence="1">Uncharacterized protein</fullName>
    </submittedName>
</protein>
<dbReference type="AlphaFoldDB" id="A0AA39AL79"/>
<name>A0AA39AL79_VITRO</name>
<dbReference type="EMBL" id="JARBHA010000001">
    <property type="protein sequence ID" value="KAJ9709591.1"/>
    <property type="molecule type" value="Genomic_DNA"/>
</dbReference>
<organism evidence="1 2">
    <name type="scientific">Vitis rotundifolia</name>
    <name type="common">Muscadine grape</name>
    <dbReference type="NCBI Taxonomy" id="103349"/>
    <lineage>
        <taxon>Eukaryota</taxon>
        <taxon>Viridiplantae</taxon>
        <taxon>Streptophyta</taxon>
        <taxon>Embryophyta</taxon>
        <taxon>Tracheophyta</taxon>
        <taxon>Spermatophyta</taxon>
        <taxon>Magnoliopsida</taxon>
        <taxon>eudicotyledons</taxon>
        <taxon>Gunneridae</taxon>
        <taxon>Pentapetalae</taxon>
        <taxon>rosids</taxon>
        <taxon>Vitales</taxon>
        <taxon>Vitaceae</taxon>
        <taxon>Viteae</taxon>
        <taxon>Vitis</taxon>
    </lineage>
</organism>
<accession>A0AA39AL79</accession>
<dbReference type="Proteomes" id="UP001168098">
    <property type="component" value="Unassembled WGS sequence"/>
</dbReference>
<comment type="caution">
    <text evidence="1">The sequence shown here is derived from an EMBL/GenBank/DDBJ whole genome shotgun (WGS) entry which is preliminary data.</text>
</comment>
<proteinExistence type="predicted"/>
<keyword evidence="2" id="KW-1185">Reference proteome</keyword>
<reference evidence="1 2" key="1">
    <citation type="journal article" date="2023" name="BMC Biotechnol.">
        <title>Vitis rotundifolia cv Carlos genome sequencing.</title>
        <authorList>
            <person name="Huff M."/>
            <person name="Hulse-Kemp A."/>
            <person name="Scheffler B."/>
            <person name="Youngblood R."/>
            <person name="Simpson S."/>
            <person name="Babiker E."/>
            <person name="Staton M."/>
        </authorList>
    </citation>
    <scope>NUCLEOTIDE SEQUENCE [LARGE SCALE GENOMIC DNA]</scope>
    <source>
        <tissue evidence="1">Leaf</tissue>
    </source>
</reference>
<sequence length="104" mass="11385">MGGPPSRKLHARACGKEHGSSMMVVGASDGDDIPWTVNSGAGSGLRGKTGTGDDEGGSEIFWLELRVRREELKEGQRRVVPWTSRQVTLSLVCFRFLVFYSLLC</sequence>
<gene>
    <name evidence="1" type="ORF">PVL29_001192</name>
</gene>